<protein>
    <submittedName>
        <fullName evidence="1">Uncharacterized protein</fullName>
    </submittedName>
</protein>
<accession>A0A5C6QM41</accession>
<reference evidence="1 2" key="1">
    <citation type="submission" date="2019-07" db="EMBL/GenBank/DDBJ databases">
        <title>Genomes of sea-ice associated Colwellia species.</title>
        <authorList>
            <person name="Bowman J.P."/>
        </authorList>
    </citation>
    <scope>NUCLEOTIDE SEQUENCE [LARGE SCALE GENOMIC DNA]</scope>
    <source>
        <strain evidence="1 2">ACAM 459</strain>
    </source>
</reference>
<comment type="caution">
    <text evidence="1">The sequence shown here is derived from an EMBL/GenBank/DDBJ whole genome shotgun (WGS) entry which is preliminary data.</text>
</comment>
<sequence length="68" mass="7610">MCWLKYSKAALLSVPITSYCSIERLALNYFSYAQQDHKLNGIGIKLGNLSTLNFGHLINPMGIKQHAL</sequence>
<dbReference type="Proteomes" id="UP000321822">
    <property type="component" value="Unassembled WGS sequence"/>
</dbReference>
<evidence type="ECO:0000313" key="1">
    <source>
        <dbReference type="EMBL" id="TWX69843.1"/>
    </source>
</evidence>
<keyword evidence="2" id="KW-1185">Reference proteome</keyword>
<gene>
    <name evidence="1" type="ORF">ESZ36_07840</name>
</gene>
<dbReference type="EMBL" id="VOLT01000003">
    <property type="protein sequence ID" value="TWX69843.1"/>
    <property type="molecule type" value="Genomic_DNA"/>
</dbReference>
<dbReference type="OrthoDB" id="6228948at2"/>
<dbReference type="AlphaFoldDB" id="A0A5C6QM41"/>
<proteinExistence type="predicted"/>
<name>A0A5C6QM41_9GAMM</name>
<organism evidence="1 2">
    <name type="scientific">Colwellia demingiae</name>
    <dbReference type="NCBI Taxonomy" id="89401"/>
    <lineage>
        <taxon>Bacteria</taxon>
        <taxon>Pseudomonadati</taxon>
        <taxon>Pseudomonadota</taxon>
        <taxon>Gammaproteobacteria</taxon>
        <taxon>Alteromonadales</taxon>
        <taxon>Colwelliaceae</taxon>
        <taxon>Colwellia</taxon>
    </lineage>
</organism>
<evidence type="ECO:0000313" key="2">
    <source>
        <dbReference type="Proteomes" id="UP000321822"/>
    </source>
</evidence>